<feature type="domain" description="Archaeal Type IV pilin N-terminal" evidence="2">
    <location>
        <begin position="11"/>
        <end position="104"/>
    </location>
</feature>
<dbReference type="InterPro" id="IPR012859">
    <property type="entry name" value="Pilin_N_archaeal"/>
</dbReference>
<keyword evidence="1" id="KW-1133">Transmembrane helix</keyword>
<proteinExistence type="predicted"/>
<dbReference type="PANTHER" id="PTHR38138">
    <property type="entry name" value="VNG6441H"/>
    <property type="match status" value="1"/>
</dbReference>
<dbReference type="NCBIfam" id="TIGR02537">
    <property type="entry name" value="arch_flag_Nterm"/>
    <property type="match status" value="1"/>
</dbReference>
<comment type="caution">
    <text evidence="3">The sequence shown here is derived from an EMBL/GenBank/DDBJ whole genome shotgun (WGS) entry which is preliminary data.</text>
</comment>
<protein>
    <submittedName>
        <fullName evidence="3">Type IV pilin</fullName>
    </submittedName>
</protein>
<accession>A0A643JSF8</accession>
<sequence>MDIKKFLTESRAVSPVIGVILMVAITVILAAVIGTFVLGLGDQVNETAPQASFDFSQETSTFTGTDGPDDGTDPDEPDLITVEITHASGDAIEEGRISVTVNGHTAYGISEVASDDDDAAALWSGTGTISAGSSVTVGLYDDKGDQVTDGGAISYDVSATDQENKISGPRDGDDGAHALASGDIIRVVWTSESGSTSSTLVKYTVA</sequence>
<evidence type="ECO:0000256" key="1">
    <source>
        <dbReference type="SAM" id="Phobius"/>
    </source>
</evidence>
<keyword evidence="1" id="KW-0472">Membrane</keyword>
<evidence type="ECO:0000259" key="2">
    <source>
        <dbReference type="Pfam" id="PF07790"/>
    </source>
</evidence>
<dbReference type="Pfam" id="PF07790">
    <property type="entry name" value="Pilin_N"/>
    <property type="match status" value="1"/>
</dbReference>
<dbReference type="AlphaFoldDB" id="A0A643JSF8"/>
<gene>
    <name evidence="3" type="ORF">Hfx1149_16265</name>
</gene>
<dbReference type="InterPro" id="IPR013373">
    <property type="entry name" value="Flagellin/pilin_N_arc"/>
</dbReference>
<keyword evidence="1" id="KW-0812">Transmembrane</keyword>
<evidence type="ECO:0000313" key="3">
    <source>
        <dbReference type="EMBL" id="KAB1185076.1"/>
    </source>
</evidence>
<name>A0A643JSF8_9EURY</name>
<reference evidence="3" key="1">
    <citation type="submission" date="2019-09" db="EMBL/GenBank/DDBJ databases">
        <title>Genomic analysis of Haloferax sp. CBA1149.</title>
        <authorList>
            <person name="Roh S.W."/>
        </authorList>
    </citation>
    <scope>NUCLEOTIDE SEQUENCE</scope>
    <source>
        <strain evidence="3">CBA1149</strain>
    </source>
</reference>
<dbReference type="PANTHER" id="PTHR38138:SF1">
    <property type="entry name" value="ARCHAEAL TYPE IV PILIN N-TERMINAL DOMAIN-CONTAINING PROTEIN"/>
    <property type="match status" value="1"/>
</dbReference>
<dbReference type="RefSeq" id="WP_151139787.1">
    <property type="nucleotide sequence ID" value="NZ_VZUS01000005.1"/>
</dbReference>
<dbReference type="EMBL" id="VZUS01000005">
    <property type="protein sequence ID" value="KAB1185076.1"/>
    <property type="molecule type" value="Genomic_DNA"/>
</dbReference>
<organism evidence="3">
    <name type="scientific">Haloferax sp. CBA1149</name>
    <dbReference type="NCBI Taxonomy" id="2650753"/>
    <lineage>
        <taxon>Archaea</taxon>
        <taxon>Methanobacteriati</taxon>
        <taxon>Methanobacteriota</taxon>
        <taxon>Stenosarchaea group</taxon>
        <taxon>Halobacteria</taxon>
        <taxon>Halobacteriales</taxon>
        <taxon>Haloferacaceae</taxon>
        <taxon>Haloferax</taxon>
    </lineage>
</organism>
<feature type="transmembrane region" description="Helical" evidence="1">
    <location>
        <begin position="12"/>
        <end position="40"/>
    </location>
</feature>